<name>A0A5F8ARU6_MACMU</name>
<protein>
    <submittedName>
        <fullName evidence="1">Uncharacterized protein</fullName>
    </submittedName>
</protein>
<dbReference type="Ensembl" id="ENSMMUT00000105014.1">
    <property type="protein sequence ID" value="ENSMMUP00000079625.1"/>
    <property type="gene ID" value="ENSMMUG00000061896.1"/>
</dbReference>
<reference evidence="1" key="2">
    <citation type="submission" date="2019-01" db="EMBL/GenBank/DDBJ databases">
        <authorList>
            <person name="Graves T."/>
            <person name="Eichler E.E."/>
            <person name="Wilson R.K."/>
        </authorList>
    </citation>
    <scope>NUCLEOTIDE SEQUENCE [LARGE SCALE GENOMIC DNA]</scope>
    <source>
        <strain evidence="1">17573</strain>
    </source>
</reference>
<reference evidence="1" key="3">
    <citation type="submission" date="2025-08" db="UniProtKB">
        <authorList>
            <consortium name="Ensembl"/>
        </authorList>
    </citation>
    <scope>IDENTIFICATION</scope>
    <source>
        <strain evidence="1">17573</strain>
    </source>
</reference>
<reference evidence="1" key="4">
    <citation type="submission" date="2025-09" db="UniProtKB">
        <authorList>
            <consortium name="Ensembl"/>
        </authorList>
    </citation>
    <scope>IDENTIFICATION</scope>
    <source>
        <strain evidence="1">17573</strain>
    </source>
</reference>
<evidence type="ECO:0000313" key="1">
    <source>
        <dbReference type="Ensembl" id="ENSMMUP00000079625.1"/>
    </source>
</evidence>
<proteinExistence type="predicted"/>
<keyword evidence="2" id="KW-1185">Reference proteome</keyword>
<dbReference type="GeneTree" id="ENSGT01150000287040"/>
<dbReference type="InParanoid" id="A0A5F8ARU6"/>
<dbReference type="Bgee" id="ENSMMUG00000061896">
    <property type="expression patterns" value="Expressed in dorsolateral prefrontal cortex and 18 other cell types or tissues"/>
</dbReference>
<sequence>MLNITNDHRNANQTHNVITPYSCKNGHNQSQKIKDVGVDVVIRNTLHCWWECKLVQPLWKTVWRVLKELKVELPFIPAIPILGIYPEENKSLYKKDTCKCTFVAAQFAIVKLMEPAQMPINEWIN</sequence>
<dbReference type="VEuPathDB" id="HostDB:ENSMMUG00000061896"/>
<accession>A0A5F8ARU6</accession>
<dbReference type="AlphaFoldDB" id="A0A5F8ARU6"/>
<reference evidence="2" key="1">
    <citation type="journal article" date="2007" name="Science">
        <title>Evolutionary and biomedical insights from the rhesus macaque genome.</title>
        <authorList>
            <person name="Gibbs R.A."/>
            <person name="Rogers J."/>
            <person name="Katze M.G."/>
            <person name="Bumgarner R."/>
            <person name="Weinstock G.M."/>
            <person name="Mardis E.R."/>
            <person name="Remington K.A."/>
            <person name="Strausberg R.L."/>
            <person name="Venter J.C."/>
            <person name="Wilson R.K."/>
            <person name="Batzer M.A."/>
            <person name="Bustamante C.D."/>
            <person name="Eichler E.E."/>
            <person name="Hahn M.W."/>
            <person name="Hardison R.C."/>
            <person name="Makova K.D."/>
            <person name="Miller W."/>
            <person name="Milosavljevic A."/>
            <person name="Palermo R.E."/>
            <person name="Siepel A."/>
            <person name="Sikela J.M."/>
            <person name="Attaway T."/>
            <person name="Bell S."/>
            <person name="Bernard K.E."/>
            <person name="Buhay C.J."/>
            <person name="Chandrabose M.N."/>
            <person name="Dao M."/>
            <person name="Davis C."/>
            <person name="Delehaunty K.D."/>
            <person name="Ding Y."/>
            <person name="Dinh H.H."/>
            <person name="Dugan-Rocha S."/>
            <person name="Fulton L.A."/>
            <person name="Gabisi R.A."/>
            <person name="Garner T.T."/>
            <person name="Godfrey J."/>
            <person name="Hawes A.C."/>
            <person name="Hernandez J."/>
            <person name="Hines S."/>
            <person name="Holder M."/>
            <person name="Hume J."/>
            <person name="Jhangiani S.N."/>
            <person name="Joshi V."/>
            <person name="Khan Z.M."/>
            <person name="Kirkness E.F."/>
            <person name="Cree A."/>
            <person name="Fowler R.G."/>
            <person name="Lee S."/>
            <person name="Lewis L.R."/>
            <person name="Li Z."/>
            <person name="Liu Y.-S."/>
            <person name="Moore S.M."/>
            <person name="Muzny D."/>
            <person name="Nazareth L.V."/>
            <person name="Ngo D.N."/>
            <person name="Okwuonu G.O."/>
            <person name="Pai G."/>
            <person name="Parker D."/>
            <person name="Paul H.A."/>
            <person name="Pfannkoch C."/>
            <person name="Pohl C.S."/>
            <person name="Rogers Y.-H.C."/>
            <person name="Ruiz S.J."/>
            <person name="Sabo A."/>
            <person name="Santibanez J."/>
            <person name="Schneider B.W."/>
            <person name="Smith S.M."/>
            <person name="Sodergren E."/>
            <person name="Svatek A.F."/>
            <person name="Utterback T.R."/>
            <person name="Vattathil S."/>
            <person name="Warren W."/>
            <person name="White C.S."/>
            <person name="Chinwalla A.T."/>
            <person name="Feng Y."/>
            <person name="Halpern A.L."/>
            <person name="Hillier L.W."/>
            <person name="Huang X."/>
            <person name="Minx P."/>
            <person name="Nelson J.O."/>
            <person name="Pepin K.H."/>
            <person name="Qin X."/>
            <person name="Sutton G.G."/>
            <person name="Venter E."/>
            <person name="Walenz B.P."/>
            <person name="Wallis J.W."/>
            <person name="Worley K.C."/>
            <person name="Yang S.-P."/>
            <person name="Jones S.M."/>
            <person name="Marra M.A."/>
            <person name="Rocchi M."/>
            <person name="Schein J.E."/>
            <person name="Baertsch R."/>
            <person name="Clarke L."/>
            <person name="Csuros M."/>
            <person name="Glasscock J."/>
            <person name="Harris R.A."/>
            <person name="Havlak P."/>
            <person name="Jackson A.R."/>
            <person name="Jiang H."/>
            <person name="Liu Y."/>
            <person name="Messina D.N."/>
            <person name="Shen Y."/>
            <person name="Song H.X.-Z."/>
            <person name="Wylie T."/>
            <person name="Zhang L."/>
            <person name="Birney E."/>
            <person name="Han K."/>
            <person name="Konkel M.K."/>
            <person name="Lee J."/>
            <person name="Smit A.F.A."/>
            <person name="Ullmer B."/>
            <person name="Wang H."/>
            <person name="Xing J."/>
            <person name="Burhans R."/>
            <person name="Cheng Z."/>
            <person name="Karro J.E."/>
            <person name="Ma J."/>
            <person name="Raney B."/>
            <person name="She X."/>
            <person name="Cox M.J."/>
            <person name="Demuth J.P."/>
            <person name="Dumas L.J."/>
            <person name="Han S.-G."/>
            <person name="Hopkins J."/>
            <person name="Karimpour-Fard A."/>
            <person name="Kim Y.H."/>
            <person name="Pollack J.R."/>
            <person name="Vinar T."/>
            <person name="Addo-Quaye C."/>
            <person name="Degenhardt J."/>
            <person name="Denby A."/>
            <person name="Hubisz M.J."/>
            <person name="Indap A."/>
            <person name="Kosiol C."/>
            <person name="Lahn B.T."/>
            <person name="Lawson H.A."/>
            <person name="Marklein A."/>
            <person name="Nielsen R."/>
            <person name="Vallender E.J."/>
            <person name="Clark A.G."/>
            <person name="Ferguson B."/>
            <person name="Hernandez R.D."/>
            <person name="Hirani K."/>
            <person name="Kehrer-Sawatzki H."/>
            <person name="Kolb J."/>
            <person name="Patil S."/>
            <person name="Pu L.-L."/>
            <person name="Ren Y."/>
            <person name="Smith D.G."/>
            <person name="Wheeler D.A."/>
            <person name="Schenck I."/>
            <person name="Ball E.V."/>
            <person name="Chen R."/>
            <person name="Cooper D.N."/>
            <person name="Giardine B."/>
            <person name="Hsu F."/>
            <person name="Kent W.J."/>
            <person name="Lesk A."/>
            <person name="Nelson D.L."/>
            <person name="O'brien W.E."/>
            <person name="Pruefer K."/>
            <person name="Stenson P.D."/>
            <person name="Wallace J.C."/>
            <person name="Ke H."/>
            <person name="Liu X.-M."/>
            <person name="Wang P."/>
            <person name="Xiang A.P."/>
            <person name="Yang F."/>
            <person name="Barber G.P."/>
            <person name="Haussler D."/>
            <person name="Karolchik D."/>
            <person name="Kern A.D."/>
            <person name="Kuhn R.M."/>
            <person name="Smith K.E."/>
            <person name="Zwieg A.S."/>
        </authorList>
    </citation>
    <scope>NUCLEOTIDE SEQUENCE [LARGE SCALE GENOMIC DNA]</scope>
    <source>
        <strain evidence="2">17573</strain>
    </source>
</reference>
<organism evidence="1 2">
    <name type="scientific">Macaca mulatta</name>
    <name type="common">Rhesus macaque</name>
    <dbReference type="NCBI Taxonomy" id="9544"/>
    <lineage>
        <taxon>Eukaryota</taxon>
        <taxon>Metazoa</taxon>
        <taxon>Chordata</taxon>
        <taxon>Craniata</taxon>
        <taxon>Vertebrata</taxon>
        <taxon>Euteleostomi</taxon>
        <taxon>Mammalia</taxon>
        <taxon>Eutheria</taxon>
        <taxon>Euarchontoglires</taxon>
        <taxon>Primates</taxon>
        <taxon>Haplorrhini</taxon>
        <taxon>Catarrhini</taxon>
        <taxon>Cercopithecidae</taxon>
        <taxon>Cercopithecinae</taxon>
        <taxon>Macaca</taxon>
    </lineage>
</organism>
<evidence type="ECO:0000313" key="2">
    <source>
        <dbReference type="Proteomes" id="UP000006718"/>
    </source>
</evidence>
<dbReference type="Proteomes" id="UP000006718">
    <property type="component" value="Chromosome 15"/>
</dbReference>